<evidence type="ECO:0008006" key="3">
    <source>
        <dbReference type="Google" id="ProtNLM"/>
    </source>
</evidence>
<dbReference type="SUPFAM" id="SSF49464">
    <property type="entry name" value="Carboxypeptidase regulatory domain-like"/>
    <property type="match status" value="1"/>
</dbReference>
<dbReference type="Proteomes" id="UP000009011">
    <property type="component" value="Chromosome"/>
</dbReference>
<dbReference type="AlphaFoldDB" id="I6Z462"/>
<dbReference type="Gene3D" id="2.60.40.1120">
    <property type="entry name" value="Carboxypeptidase-like, regulatory domain"/>
    <property type="match status" value="1"/>
</dbReference>
<gene>
    <name evidence="1" type="ordered locus">MROS_0667</name>
</gene>
<dbReference type="Pfam" id="PF18939">
    <property type="entry name" value="DUF5686"/>
    <property type="match status" value="1"/>
</dbReference>
<dbReference type="InterPro" id="IPR043741">
    <property type="entry name" value="DUF5686"/>
</dbReference>
<protein>
    <recommendedName>
        <fullName evidence="3">Outer membrane protein</fullName>
    </recommendedName>
</protein>
<proteinExistence type="predicted"/>
<dbReference type="EMBL" id="CP003557">
    <property type="protein sequence ID" value="AFN73910.1"/>
    <property type="molecule type" value="Genomic_DNA"/>
</dbReference>
<dbReference type="InterPro" id="IPR008969">
    <property type="entry name" value="CarboxyPept-like_regulatory"/>
</dbReference>
<dbReference type="Pfam" id="PF13715">
    <property type="entry name" value="CarbopepD_reg_2"/>
    <property type="match status" value="1"/>
</dbReference>
<organism evidence="1 2">
    <name type="scientific">Melioribacter roseus (strain DSM 23840 / JCM 17771 / VKM B-2668 / P3M-2)</name>
    <dbReference type="NCBI Taxonomy" id="1191523"/>
    <lineage>
        <taxon>Bacteria</taxon>
        <taxon>Pseudomonadati</taxon>
        <taxon>Ignavibacteriota</taxon>
        <taxon>Ignavibacteria</taxon>
        <taxon>Ignavibacteriales</taxon>
        <taxon>Melioribacteraceae</taxon>
        <taxon>Melioribacter</taxon>
    </lineage>
</organism>
<accession>I6Z462</accession>
<dbReference type="eggNOG" id="COG4775">
    <property type="taxonomic scope" value="Bacteria"/>
</dbReference>
<sequence>MKREGMIKLFFLALLIIPVSLYSQQFNIAGKITDEEGNALPYANLRIEGAMKGASANKEGVYFLKLEKGKYNFIVSFIGYKSDTAFVELNKDTTVNFKLNRTSVVLEQVTVLPGENPAEVLMAKAVDYKKVRNSKLNEYEYHAFTKILIKTNQEIEATDKSLEISTDNDSDDVKITGIIENESKGYFRKPDNFKEIILARKQTANTPADINIITGGRLLKDFYSEEIDFFNRPLKSPVADDALDYYYFMITDTLTRDDKAIFKVIFEPRDTTDKGFVGTLYIADKSFALAGLDVHVNQPGLPGGFLDSISVSQQFYPYGEVYMPADYRLSVSGNLFGAIKFAFDVNTIFFDYRINDSLDTEFDYAAIKVLPEADVRDSSYWLSVQTIPYSFQELQAYRRIDSLNAIEKTFWDKFSLLSPRLEISKNLSVNGPLTLYSFNKVSGHLISFNVMSENALNRRLNSEFEISYGFNDKKTNAGISTVYKFGVYRTGFVKLNLYDKLYELFGDAISYSKFTSTFSSLFYKYDFMDYYYSRGTELYLGGEILPFLNVNGGIILRKDKSATNNSDFSFFYRDRKFSANKQIYDGNINGLYLGLDFDFRKYIEDGYVRRRINGENGYIMLSGEVFHSNKDLLKSSLEFNTYRVTLKGGVGTFGAAEFQFVAEAFSSDGAVPVQMLHALSGNINSAGKSFSFRTIRPSEVYGDKCLAIYTEHDFKDELFDLIPFMKNSKLIFTVHMNAALIDLSEKSGNIVTAQPKLFTKPFVEAGFGIGHLMSPFVLEFTWKLNHSDGNNFVIGLNSFIF</sequence>
<name>I6Z462_MELRP</name>
<dbReference type="KEGG" id="mro:MROS_0667"/>
<dbReference type="STRING" id="1191523.MROS_0667"/>
<evidence type="ECO:0000313" key="2">
    <source>
        <dbReference type="Proteomes" id="UP000009011"/>
    </source>
</evidence>
<reference evidence="1 2" key="1">
    <citation type="journal article" date="2013" name="PLoS ONE">
        <title>Genomic analysis of Melioribacter roseus, facultatively anaerobic organotrophic bacterium representing a novel deep lineage within Bacteriodetes/Chlorobi group.</title>
        <authorList>
            <person name="Kadnikov V.V."/>
            <person name="Mardanov A.V."/>
            <person name="Podosokorskaya O.A."/>
            <person name="Gavrilov S.N."/>
            <person name="Kublanov I.V."/>
            <person name="Beletsky A.V."/>
            <person name="Bonch-Osmolovskaya E.A."/>
            <person name="Ravin N.V."/>
        </authorList>
    </citation>
    <scope>NUCLEOTIDE SEQUENCE [LARGE SCALE GENOMIC DNA]</scope>
    <source>
        <strain evidence="2">JCM 17771 / P3M-2</strain>
    </source>
</reference>
<dbReference type="HOGENOM" id="CLU_351198_0_0_10"/>
<evidence type="ECO:0000313" key="1">
    <source>
        <dbReference type="EMBL" id="AFN73910.1"/>
    </source>
</evidence>
<keyword evidence="2" id="KW-1185">Reference proteome</keyword>